<proteinExistence type="predicted"/>
<gene>
    <name evidence="2" type="ORF">DW967_13785</name>
</gene>
<feature type="transmembrane region" description="Helical" evidence="1">
    <location>
        <begin position="33"/>
        <end position="55"/>
    </location>
</feature>
<feature type="transmembrane region" description="Helical" evidence="1">
    <location>
        <begin position="186"/>
        <end position="205"/>
    </location>
</feature>
<protein>
    <submittedName>
        <fullName evidence="2">Uncharacterized protein</fullName>
    </submittedName>
</protein>
<organism evidence="2 3">
    <name type="scientific">Agathobacter rectalis</name>
    <dbReference type="NCBI Taxonomy" id="39491"/>
    <lineage>
        <taxon>Bacteria</taxon>
        <taxon>Bacillati</taxon>
        <taxon>Bacillota</taxon>
        <taxon>Clostridia</taxon>
        <taxon>Lachnospirales</taxon>
        <taxon>Lachnospiraceae</taxon>
        <taxon>Agathobacter</taxon>
    </lineage>
</organism>
<feature type="transmembrane region" description="Helical" evidence="1">
    <location>
        <begin position="111"/>
        <end position="131"/>
    </location>
</feature>
<accession>A0A413Q4C8</accession>
<keyword evidence="1" id="KW-0812">Transmembrane</keyword>
<dbReference type="EMBL" id="QSES01000031">
    <property type="protein sequence ID" value="RGZ89188.1"/>
    <property type="molecule type" value="Genomic_DNA"/>
</dbReference>
<dbReference type="Proteomes" id="UP000283721">
    <property type="component" value="Unassembled WGS sequence"/>
</dbReference>
<evidence type="ECO:0000256" key="1">
    <source>
        <dbReference type="SAM" id="Phobius"/>
    </source>
</evidence>
<comment type="caution">
    <text evidence="2">The sequence shown here is derived from an EMBL/GenBank/DDBJ whole genome shotgun (WGS) entry which is preliminary data.</text>
</comment>
<dbReference type="AlphaFoldDB" id="A0A413Q4C8"/>
<evidence type="ECO:0000313" key="2">
    <source>
        <dbReference type="EMBL" id="RGZ89188.1"/>
    </source>
</evidence>
<keyword evidence="1" id="KW-1133">Transmembrane helix</keyword>
<sequence length="274" mass="31770">MQDKQSKEIVDSQGNTYKSTRDSKVKQFLKDNVWNILGTGLAAFITLVGTMNLVISKSFSVSCSSFYGIDGKYFSGTEMFENKLIFVLCAFLMFAYPFIFSYISEKINSKIYVILMFLFTVCILFVQNILYTINLIEIIPWTWLRKIVDNYVTIIVFLIVDVMIAYFIIIRNFFWKNRKYNKVEKIVLSIALLLYVMNVATGIAIKMDYEISDKKSYEVIEQNRAIVSNYNGKFVVMDCEIQGETIVLKKGTYSLEEMTGVSITYHKYEKVICE</sequence>
<name>A0A413Q4C8_9FIRM</name>
<evidence type="ECO:0000313" key="3">
    <source>
        <dbReference type="Proteomes" id="UP000283721"/>
    </source>
</evidence>
<reference evidence="2 3" key="1">
    <citation type="submission" date="2018-08" db="EMBL/GenBank/DDBJ databases">
        <title>A genome reference for cultivated species of the human gut microbiota.</title>
        <authorList>
            <person name="Zou Y."/>
            <person name="Xue W."/>
            <person name="Luo G."/>
        </authorList>
    </citation>
    <scope>NUCLEOTIDE SEQUENCE [LARGE SCALE GENOMIC DNA]</scope>
    <source>
        <strain evidence="2 3">AM47-6BH</strain>
    </source>
</reference>
<keyword evidence="1" id="KW-0472">Membrane</keyword>
<feature type="transmembrane region" description="Helical" evidence="1">
    <location>
        <begin position="151"/>
        <end position="174"/>
    </location>
</feature>
<feature type="transmembrane region" description="Helical" evidence="1">
    <location>
        <begin position="84"/>
        <end position="104"/>
    </location>
</feature>